<comment type="caution">
    <text evidence="4">The sequence shown here is derived from an EMBL/GenBank/DDBJ whole genome shotgun (WGS) entry which is preliminary data.</text>
</comment>
<dbReference type="PANTHER" id="PTHR42901:SF1">
    <property type="entry name" value="ALCOHOL DEHYDROGENASE"/>
    <property type="match status" value="1"/>
</dbReference>
<name>A0A553HQP1_9PEZI</name>
<dbReference type="GO" id="GO:0016491">
    <property type="term" value="F:oxidoreductase activity"/>
    <property type="evidence" value="ECO:0007669"/>
    <property type="project" value="UniProtKB-KW"/>
</dbReference>
<keyword evidence="2" id="KW-0560">Oxidoreductase</keyword>
<dbReference type="OrthoDB" id="1933717at2759"/>
<evidence type="ECO:0000259" key="3">
    <source>
        <dbReference type="SMART" id="SM00822"/>
    </source>
</evidence>
<reference evidence="5" key="1">
    <citation type="submission" date="2019-06" db="EMBL/GenBank/DDBJ databases">
        <title>Draft genome sequence of the griseofulvin-producing fungus Xylaria cubensis strain G536.</title>
        <authorList>
            <person name="Mead M.E."/>
            <person name="Raja H.A."/>
            <person name="Steenwyk J.L."/>
            <person name="Knowles S.L."/>
            <person name="Oberlies N.H."/>
            <person name="Rokas A."/>
        </authorList>
    </citation>
    <scope>NUCLEOTIDE SEQUENCE [LARGE SCALE GENOMIC DNA]</scope>
    <source>
        <strain evidence="5">G536</strain>
    </source>
</reference>
<accession>A0A553HQP1</accession>
<dbReference type="CDD" id="cd05233">
    <property type="entry name" value="SDR_c"/>
    <property type="match status" value="1"/>
</dbReference>
<dbReference type="InterPro" id="IPR036291">
    <property type="entry name" value="NAD(P)-bd_dom_sf"/>
</dbReference>
<dbReference type="PRINTS" id="PR00081">
    <property type="entry name" value="GDHRDH"/>
</dbReference>
<feature type="domain" description="Ketoreductase" evidence="3">
    <location>
        <begin position="27"/>
        <end position="218"/>
    </location>
</feature>
<organism evidence="4 5">
    <name type="scientific">Xylaria flabelliformis</name>
    <dbReference type="NCBI Taxonomy" id="2512241"/>
    <lineage>
        <taxon>Eukaryota</taxon>
        <taxon>Fungi</taxon>
        <taxon>Dikarya</taxon>
        <taxon>Ascomycota</taxon>
        <taxon>Pezizomycotina</taxon>
        <taxon>Sordariomycetes</taxon>
        <taxon>Xylariomycetidae</taxon>
        <taxon>Xylariales</taxon>
        <taxon>Xylariaceae</taxon>
        <taxon>Xylaria</taxon>
    </lineage>
</organism>
<dbReference type="STRING" id="2512241.A0A553HQP1"/>
<dbReference type="InterPro" id="IPR057326">
    <property type="entry name" value="KR_dom"/>
</dbReference>
<evidence type="ECO:0000256" key="2">
    <source>
        <dbReference type="ARBA" id="ARBA00023002"/>
    </source>
</evidence>
<evidence type="ECO:0000313" key="4">
    <source>
        <dbReference type="EMBL" id="TRX90220.1"/>
    </source>
</evidence>
<dbReference type="SUPFAM" id="SSF51735">
    <property type="entry name" value="NAD(P)-binding Rossmann-fold domains"/>
    <property type="match status" value="1"/>
</dbReference>
<evidence type="ECO:0000256" key="1">
    <source>
        <dbReference type="ARBA" id="ARBA00006484"/>
    </source>
</evidence>
<dbReference type="SMART" id="SM00822">
    <property type="entry name" value="PKS_KR"/>
    <property type="match status" value="1"/>
</dbReference>
<gene>
    <name evidence="4" type="ORF">FHL15_008948</name>
</gene>
<sequence length="294" mass="30920">MNYTKTNHSAPYGSISPKLPALSAAAKSVLIAGASSGIAQATARAFLEAGCSHLALVTRRADLLSPLVSELKTQYPKANVVTFAADTKDTAALEAAFAGAKDAFGATSSIDVVINCAGYQPSLAPVAGKKQGDLKEWWSGFEVNVLGAATLARVVASHASPEAVVLQLGTAGAFFPAQLPMSAYAVSKLALVKLMEYFGAENPGLRVITVHPGVVAGTEGGKRMVAQSGLEWPSDDINLPAHFLVWAASDEAKFLKNKFVFANWDVDEMKAREQEIASSPELMIGLNGFPRNIE</sequence>
<keyword evidence="5" id="KW-1185">Reference proteome</keyword>
<dbReference type="AlphaFoldDB" id="A0A553HQP1"/>
<dbReference type="InterPro" id="IPR002347">
    <property type="entry name" value="SDR_fam"/>
</dbReference>
<dbReference type="PANTHER" id="PTHR42901">
    <property type="entry name" value="ALCOHOL DEHYDROGENASE"/>
    <property type="match status" value="1"/>
</dbReference>
<dbReference type="Gene3D" id="3.40.50.720">
    <property type="entry name" value="NAD(P)-binding Rossmann-like Domain"/>
    <property type="match status" value="1"/>
</dbReference>
<dbReference type="EMBL" id="VFLP01000058">
    <property type="protein sequence ID" value="TRX90220.1"/>
    <property type="molecule type" value="Genomic_DNA"/>
</dbReference>
<comment type="similarity">
    <text evidence="1">Belongs to the short-chain dehydrogenases/reductases (SDR) family.</text>
</comment>
<dbReference type="Pfam" id="PF00106">
    <property type="entry name" value="adh_short"/>
    <property type="match status" value="1"/>
</dbReference>
<proteinExistence type="inferred from homology"/>
<dbReference type="Proteomes" id="UP000319160">
    <property type="component" value="Unassembled WGS sequence"/>
</dbReference>
<protein>
    <recommendedName>
        <fullName evidence="3">Ketoreductase domain-containing protein</fullName>
    </recommendedName>
</protein>
<evidence type="ECO:0000313" key="5">
    <source>
        <dbReference type="Proteomes" id="UP000319160"/>
    </source>
</evidence>